<gene>
    <name evidence="1" type="ORF">S06H3_30369</name>
</gene>
<reference evidence="1" key="1">
    <citation type="journal article" date="2014" name="Front. Microbiol.">
        <title>High frequency of phylogenetically diverse reductive dehalogenase-homologous genes in deep subseafloor sedimentary metagenomes.</title>
        <authorList>
            <person name="Kawai M."/>
            <person name="Futagami T."/>
            <person name="Toyoda A."/>
            <person name="Takaki Y."/>
            <person name="Nishi S."/>
            <person name="Hori S."/>
            <person name="Arai W."/>
            <person name="Tsubouchi T."/>
            <person name="Morono Y."/>
            <person name="Uchiyama I."/>
            <person name="Ito T."/>
            <person name="Fujiyama A."/>
            <person name="Inagaki F."/>
            <person name="Takami H."/>
        </authorList>
    </citation>
    <scope>NUCLEOTIDE SEQUENCE</scope>
    <source>
        <strain evidence="1">Expedition CK06-06</strain>
    </source>
</reference>
<comment type="caution">
    <text evidence="1">The sequence shown here is derived from an EMBL/GenBank/DDBJ whole genome shotgun (WGS) entry which is preliminary data.</text>
</comment>
<organism evidence="1">
    <name type="scientific">marine sediment metagenome</name>
    <dbReference type="NCBI Taxonomy" id="412755"/>
    <lineage>
        <taxon>unclassified sequences</taxon>
        <taxon>metagenomes</taxon>
        <taxon>ecological metagenomes</taxon>
    </lineage>
</organism>
<proteinExistence type="predicted"/>
<evidence type="ECO:0000313" key="1">
    <source>
        <dbReference type="EMBL" id="GAI28348.1"/>
    </source>
</evidence>
<protein>
    <submittedName>
        <fullName evidence="1">Uncharacterized protein</fullName>
    </submittedName>
</protein>
<feature type="non-terminal residue" evidence="1">
    <location>
        <position position="35"/>
    </location>
</feature>
<accession>X1MAN9</accession>
<dbReference type="AlphaFoldDB" id="X1MAN9"/>
<name>X1MAN9_9ZZZZ</name>
<sequence>MAHRSQDRRMISTFLKDGDEGDIHLQTALEVFGSA</sequence>
<dbReference type="EMBL" id="BARV01017879">
    <property type="protein sequence ID" value="GAI28348.1"/>
    <property type="molecule type" value="Genomic_DNA"/>
</dbReference>